<organism evidence="1 2">
    <name type="scientific">Oedothorax gibbosus</name>
    <dbReference type="NCBI Taxonomy" id="931172"/>
    <lineage>
        <taxon>Eukaryota</taxon>
        <taxon>Metazoa</taxon>
        <taxon>Ecdysozoa</taxon>
        <taxon>Arthropoda</taxon>
        <taxon>Chelicerata</taxon>
        <taxon>Arachnida</taxon>
        <taxon>Araneae</taxon>
        <taxon>Araneomorphae</taxon>
        <taxon>Entelegynae</taxon>
        <taxon>Araneoidea</taxon>
        <taxon>Linyphiidae</taxon>
        <taxon>Erigoninae</taxon>
        <taxon>Oedothorax</taxon>
    </lineage>
</organism>
<name>A0AAV6V1K9_9ARAC</name>
<proteinExistence type="predicted"/>
<protein>
    <submittedName>
        <fullName evidence="1">Uncharacterized protein</fullName>
    </submittedName>
</protein>
<dbReference type="AlphaFoldDB" id="A0AAV6V1K9"/>
<gene>
    <name evidence="1" type="ORF">JTE90_009276</name>
</gene>
<dbReference type="EMBL" id="JAFNEN010000184">
    <property type="protein sequence ID" value="KAG8190439.1"/>
    <property type="molecule type" value="Genomic_DNA"/>
</dbReference>
<reference evidence="1 2" key="1">
    <citation type="journal article" date="2022" name="Nat. Ecol. Evol.">
        <title>A masculinizing supergene underlies an exaggerated male reproductive morph in a spider.</title>
        <authorList>
            <person name="Hendrickx F."/>
            <person name="De Corte Z."/>
            <person name="Sonet G."/>
            <person name="Van Belleghem S.M."/>
            <person name="Kostlbacher S."/>
            <person name="Vangestel C."/>
        </authorList>
    </citation>
    <scope>NUCLEOTIDE SEQUENCE [LARGE SCALE GENOMIC DNA]</scope>
    <source>
        <strain evidence="1">W744_W776</strain>
    </source>
</reference>
<dbReference type="Proteomes" id="UP000827092">
    <property type="component" value="Unassembled WGS sequence"/>
</dbReference>
<evidence type="ECO:0000313" key="2">
    <source>
        <dbReference type="Proteomes" id="UP000827092"/>
    </source>
</evidence>
<evidence type="ECO:0000313" key="1">
    <source>
        <dbReference type="EMBL" id="KAG8190439.1"/>
    </source>
</evidence>
<sequence length="78" mass="8779">MLWGQALTARVLVLERGDLQTAISWTNSYWLVNILATLDNRDDTLNKEVGLKSIQQLQDSNVPKSVLLLTICETKKHG</sequence>
<comment type="caution">
    <text evidence="1">The sequence shown here is derived from an EMBL/GenBank/DDBJ whole genome shotgun (WGS) entry which is preliminary data.</text>
</comment>
<accession>A0AAV6V1K9</accession>
<keyword evidence="2" id="KW-1185">Reference proteome</keyword>